<evidence type="ECO:0000313" key="1">
    <source>
        <dbReference type="EMBL" id="KTD37386.1"/>
    </source>
</evidence>
<dbReference type="AlphaFoldDB" id="A0A378JXJ7"/>
<dbReference type="EMBL" id="UGOG01000001">
    <property type="protein sequence ID" value="STX63136.1"/>
    <property type="molecule type" value="Genomic_DNA"/>
</dbReference>
<evidence type="ECO:0000313" key="2">
    <source>
        <dbReference type="EMBL" id="STX63136.1"/>
    </source>
</evidence>
<dbReference type="Proteomes" id="UP000054985">
    <property type="component" value="Unassembled WGS sequence"/>
</dbReference>
<evidence type="ECO:0000313" key="4">
    <source>
        <dbReference type="Proteomes" id="UP000254040"/>
    </source>
</evidence>
<reference evidence="2 4" key="2">
    <citation type="submission" date="2018-06" db="EMBL/GenBank/DDBJ databases">
        <authorList>
            <consortium name="Pathogen Informatics"/>
            <person name="Doyle S."/>
        </authorList>
    </citation>
    <scope>NUCLEOTIDE SEQUENCE [LARGE SCALE GENOMIC DNA]</scope>
    <source>
        <strain evidence="2 4">NCTC12239</strain>
    </source>
</reference>
<accession>A0A378JXJ7</accession>
<name>A0A378JXJ7_9GAMM</name>
<organism evidence="2 4">
    <name type="scientific">Legionella moravica</name>
    <dbReference type="NCBI Taxonomy" id="39962"/>
    <lineage>
        <taxon>Bacteria</taxon>
        <taxon>Pseudomonadati</taxon>
        <taxon>Pseudomonadota</taxon>
        <taxon>Gammaproteobacteria</taxon>
        <taxon>Legionellales</taxon>
        <taxon>Legionellaceae</taxon>
        <taxon>Legionella</taxon>
    </lineage>
</organism>
<dbReference type="SUPFAM" id="SSF48403">
    <property type="entry name" value="Ankyrin repeat"/>
    <property type="match status" value="1"/>
</dbReference>
<dbReference type="Gene3D" id="1.25.40.20">
    <property type="entry name" value="Ankyrin repeat-containing domain"/>
    <property type="match status" value="1"/>
</dbReference>
<sequence length="337" mass="37703">MAADRRNFWSKLFDLPRNNESYVPYILSLKFIWAPVTNALFSFINNVRSLFVDAVHTDDDLDHDNPSTLISNAPVLYKHTQLIRGLSSTTDRDVLHYMVRSFKSNSYSKDDLGNTPLTAFLAQHVFTKQKEYLEVGHKEVISVLIKLAELAQTSDSAKRLLLTPNQPYGEITAEAATLGVPVNTPLMLLVKAGDIEGVNLLLPFYSAEELMKSTPRGNSVFHIASITGQEEMLNLLKGRATELGIWNQYQENKNNAGYTAFDLLGALIATKDFFKNLLDFSDAYLGGEEINKVAITNQGTHSVWMVRKGAINFNQGLTSDNDSEEMNQDVSVTLPRY</sequence>
<dbReference type="RefSeq" id="WP_028384972.1">
    <property type="nucleotide sequence ID" value="NZ_CAAAJG010000011.1"/>
</dbReference>
<evidence type="ECO:0000313" key="3">
    <source>
        <dbReference type="Proteomes" id="UP000054985"/>
    </source>
</evidence>
<dbReference type="Proteomes" id="UP000254040">
    <property type="component" value="Unassembled WGS sequence"/>
</dbReference>
<dbReference type="InterPro" id="IPR036770">
    <property type="entry name" value="Ankyrin_rpt-contain_sf"/>
</dbReference>
<reference evidence="1 3" key="1">
    <citation type="submission" date="2015-11" db="EMBL/GenBank/DDBJ databases">
        <title>Genomic analysis of 38 Legionella species identifies large and diverse effector repertoires.</title>
        <authorList>
            <person name="Burstein D."/>
            <person name="Amaro F."/>
            <person name="Zusman T."/>
            <person name="Lifshitz Z."/>
            <person name="Cohen O."/>
            <person name="Gilbert J.A."/>
            <person name="Pupko T."/>
            <person name="Shuman H.A."/>
            <person name="Segal G."/>
        </authorList>
    </citation>
    <scope>NUCLEOTIDE SEQUENCE [LARGE SCALE GENOMIC DNA]</scope>
    <source>
        <strain evidence="1 3">ATCC 43877</strain>
    </source>
</reference>
<dbReference type="EMBL" id="LNYN01000013">
    <property type="protein sequence ID" value="KTD37386.1"/>
    <property type="molecule type" value="Genomic_DNA"/>
</dbReference>
<gene>
    <name evidence="1" type="ORF">Lmor_0578</name>
    <name evidence="2" type="ORF">NCTC12239_02078</name>
</gene>
<dbReference type="OrthoDB" id="5632913at2"/>
<proteinExistence type="predicted"/>
<protein>
    <submittedName>
        <fullName evidence="2">Ankyrin repeats (3 copies)</fullName>
    </submittedName>
</protein>
<keyword evidence="3" id="KW-1185">Reference proteome</keyword>